<dbReference type="EMBL" id="VDMD01000027">
    <property type="protein sequence ID" value="TRM59508.1"/>
    <property type="molecule type" value="Genomic_DNA"/>
</dbReference>
<evidence type="ECO:0000313" key="2">
    <source>
        <dbReference type="Proteomes" id="UP000320762"/>
    </source>
</evidence>
<protein>
    <submittedName>
        <fullName evidence="1">Uncharacterized protein</fullName>
    </submittedName>
</protein>
<sequence>MAGDRQAAPHHKFLMTRRSRAQMNISRSQLPQHSAACLATPIHIHRSRSPKTLSRIVRSRKVAVLFRP</sequence>
<dbReference type="Proteomes" id="UP000320762">
    <property type="component" value="Unassembled WGS sequence"/>
</dbReference>
<accession>A0A550C3Z5</accession>
<reference evidence="1 2" key="1">
    <citation type="journal article" date="2019" name="New Phytol.">
        <title>Comparative genomics reveals unique wood-decay strategies and fruiting body development in the Schizophyllaceae.</title>
        <authorList>
            <person name="Almasi E."/>
            <person name="Sahu N."/>
            <person name="Krizsan K."/>
            <person name="Balint B."/>
            <person name="Kovacs G.M."/>
            <person name="Kiss B."/>
            <person name="Cseklye J."/>
            <person name="Drula E."/>
            <person name="Henrissat B."/>
            <person name="Nagy I."/>
            <person name="Chovatia M."/>
            <person name="Adam C."/>
            <person name="LaButti K."/>
            <person name="Lipzen A."/>
            <person name="Riley R."/>
            <person name="Grigoriev I.V."/>
            <person name="Nagy L.G."/>
        </authorList>
    </citation>
    <scope>NUCLEOTIDE SEQUENCE [LARGE SCALE GENOMIC DNA]</scope>
    <source>
        <strain evidence="1 2">NL-1724</strain>
    </source>
</reference>
<organism evidence="1 2">
    <name type="scientific">Schizophyllum amplum</name>
    <dbReference type="NCBI Taxonomy" id="97359"/>
    <lineage>
        <taxon>Eukaryota</taxon>
        <taxon>Fungi</taxon>
        <taxon>Dikarya</taxon>
        <taxon>Basidiomycota</taxon>
        <taxon>Agaricomycotina</taxon>
        <taxon>Agaricomycetes</taxon>
        <taxon>Agaricomycetidae</taxon>
        <taxon>Agaricales</taxon>
        <taxon>Schizophyllaceae</taxon>
        <taxon>Schizophyllum</taxon>
    </lineage>
</organism>
<comment type="caution">
    <text evidence="1">The sequence shown here is derived from an EMBL/GenBank/DDBJ whole genome shotgun (WGS) entry which is preliminary data.</text>
</comment>
<gene>
    <name evidence="1" type="ORF">BD626DRAFT_507336</name>
</gene>
<keyword evidence="2" id="KW-1185">Reference proteome</keyword>
<proteinExistence type="predicted"/>
<name>A0A550C3Z5_9AGAR</name>
<evidence type="ECO:0000313" key="1">
    <source>
        <dbReference type="EMBL" id="TRM59508.1"/>
    </source>
</evidence>
<dbReference type="AlphaFoldDB" id="A0A550C3Z5"/>